<dbReference type="RefSeq" id="XP_017030955.2">
    <property type="nucleotide sequence ID" value="XM_017175466.3"/>
</dbReference>
<evidence type="ECO:0000313" key="17">
    <source>
        <dbReference type="Proteomes" id="UP001652661"/>
    </source>
</evidence>
<keyword evidence="13 15" id="KW-0472">Membrane</keyword>
<dbReference type="GO" id="GO:0020037">
    <property type="term" value="F:heme binding"/>
    <property type="evidence" value="ECO:0007669"/>
    <property type="project" value="InterPro"/>
</dbReference>
<keyword evidence="15" id="KW-0812">Transmembrane</keyword>
<feature type="transmembrane region" description="Helical" evidence="15">
    <location>
        <begin position="524"/>
        <end position="545"/>
    </location>
</feature>
<dbReference type="InterPro" id="IPR050196">
    <property type="entry name" value="Cytochrome_P450_Monoox"/>
</dbReference>
<comment type="cofactor">
    <cofactor evidence="1 14">
        <name>heme</name>
        <dbReference type="ChEBI" id="CHEBI:30413"/>
    </cofactor>
</comment>
<comment type="subcellular location">
    <subcellularLocation>
        <location evidence="4">Endoplasmic reticulum membrane</location>
        <topology evidence="4">Peripheral membrane protein</topology>
    </subcellularLocation>
    <subcellularLocation>
        <location evidence="3">Microsome membrane</location>
        <topology evidence="3">Peripheral membrane protein</topology>
    </subcellularLocation>
</comment>
<keyword evidence="9" id="KW-0492">Microsome</keyword>
<evidence type="ECO:0000256" key="4">
    <source>
        <dbReference type="ARBA" id="ARBA00004406"/>
    </source>
</evidence>
<feature type="chain" id="PRO_5047275749" evidence="16">
    <location>
        <begin position="19"/>
        <end position="1033"/>
    </location>
</feature>
<evidence type="ECO:0000313" key="18">
    <source>
        <dbReference type="RefSeq" id="XP_017030955.2"/>
    </source>
</evidence>
<evidence type="ECO:0000256" key="13">
    <source>
        <dbReference type="ARBA" id="ARBA00023136"/>
    </source>
</evidence>
<evidence type="ECO:0000256" key="16">
    <source>
        <dbReference type="SAM" id="SignalP"/>
    </source>
</evidence>
<feature type="signal peptide" evidence="16">
    <location>
        <begin position="1"/>
        <end position="18"/>
    </location>
</feature>
<dbReference type="CDD" id="cd20628">
    <property type="entry name" value="CYP4"/>
    <property type="match status" value="2"/>
</dbReference>
<proteinExistence type="inferred from homology"/>
<dbReference type="SUPFAM" id="SSF48264">
    <property type="entry name" value="Cytochrome P450"/>
    <property type="match status" value="2"/>
</dbReference>
<dbReference type="PRINTS" id="PR00465">
    <property type="entry name" value="EP450IV"/>
</dbReference>
<keyword evidence="11 14" id="KW-0408">Iron</keyword>
<evidence type="ECO:0000256" key="6">
    <source>
        <dbReference type="ARBA" id="ARBA00022617"/>
    </source>
</evidence>
<dbReference type="PRINTS" id="PR00385">
    <property type="entry name" value="P450"/>
</dbReference>
<evidence type="ECO:0000256" key="1">
    <source>
        <dbReference type="ARBA" id="ARBA00001971"/>
    </source>
</evidence>
<keyword evidence="10" id="KW-0560">Oxidoreductase</keyword>
<evidence type="ECO:0000256" key="3">
    <source>
        <dbReference type="ARBA" id="ARBA00004174"/>
    </source>
</evidence>
<evidence type="ECO:0000256" key="15">
    <source>
        <dbReference type="SAM" id="Phobius"/>
    </source>
</evidence>
<keyword evidence="17" id="KW-1185">Reference proteome</keyword>
<evidence type="ECO:0000256" key="8">
    <source>
        <dbReference type="ARBA" id="ARBA00022824"/>
    </source>
</evidence>
<keyword evidence="8" id="KW-0256">Endoplasmic reticulum</keyword>
<dbReference type="InterPro" id="IPR036396">
    <property type="entry name" value="Cyt_P450_sf"/>
</dbReference>
<evidence type="ECO:0000256" key="9">
    <source>
        <dbReference type="ARBA" id="ARBA00022848"/>
    </source>
</evidence>
<evidence type="ECO:0000256" key="5">
    <source>
        <dbReference type="ARBA" id="ARBA00010617"/>
    </source>
</evidence>
<reference evidence="18" key="1">
    <citation type="submission" date="2025-08" db="UniProtKB">
        <authorList>
            <consortium name="RefSeq"/>
        </authorList>
    </citation>
    <scope>IDENTIFICATION</scope>
    <source>
        <strain evidence="18">14028-0561.14</strain>
        <tissue evidence="18">Whole fly</tissue>
    </source>
</reference>
<comment type="function">
    <text evidence="2">May be involved in the metabolism of insect hormones and in the breakdown of synthetic insecticides.</text>
</comment>
<dbReference type="GO" id="GO:0005506">
    <property type="term" value="F:iron ion binding"/>
    <property type="evidence" value="ECO:0007669"/>
    <property type="project" value="InterPro"/>
</dbReference>
<keyword evidence="16" id="KW-0732">Signal</keyword>
<protein>
    <submittedName>
        <fullName evidence="18">Uncharacterized protein Cyp312a1</fullName>
    </submittedName>
</protein>
<keyword evidence="7 14" id="KW-0479">Metal-binding</keyword>
<keyword evidence="12" id="KW-0503">Monooxygenase</keyword>
<dbReference type="Gene3D" id="1.10.630.10">
    <property type="entry name" value="Cytochrome P450"/>
    <property type="match status" value="2"/>
</dbReference>
<keyword evidence="15" id="KW-1133">Transmembrane helix</keyword>
<dbReference type="GeneID" id="108080642"/>
<dbReference type="GO" id="GO:0005789">
    <property type="term" value="C:endoplasmic reticulum membrane"/>
    <property type="evidence" value="ECO:0007669"/>
    <property type="project" value="UniProtKB-SubCell"/>
</dbReference>
<comment type="similarity">
    <text evidence="5">Belongs to the cytochrome P450 family.</text>
</comment>
<evidence type="ECO:0000256" key="2">
    <source>
        <dbReference type="ARBA" id="ARBA00003690"/>
    </source>
</evidence>
<dbReference type="PANTHER" id="PTHR24291">
    <property type="entry name" value="CYTOCHROME P450 FAMILY 4"/>
    <property type="match status" value="1"/>
</dbReference>
<gene>
    <name evidence="18" type="primary">Cyp312a1</name>
</gene>
<dbReference type="Pfam" id="PF00067">
    <property type="entry name" value="p450"/>
    <property type="match status" value="2"/>
</dbReference>
<dbReference type="PANTHER" id="PTHR24291:SF203">
    <property type="entry name" value="CYTOCHROME P450 4D1-RELATED"/>
    <property type="match status" value="1"/>
</dbReference>
<evidence type="ECO:0000256" key="12">
    <source>
        <dbReference type="ARBA" id="ARBA00023033"/>
    </source>
</evidence>
<feature type="binding site" description="axial binding residue" evidence="14">
    <location>
        <position position="973"/>
    </location>
    <ligand>
        <name>heme</name>
        <dbReference type="ChEBI" id="CHEBI:30413"/>
    </ligand>
    <ligandPart>
        <name>Fe</name>
        <dbReference type="ChEBI" id="CHEBI:18248"/>
    </ligandPart>
</feature>
<accession>A0A6P4IR47</accession>
<dbReference type="AlphaFoldDB" id="A0A6P4IR47"/>
<evidence type="ECO:0000256" key="7">
    <source>
        <dbReference type="ARBA" id="ARBA00022723"/>
    </source>
</evidence>
<dbReference type="Proteomes" id="UP001652661">
    <property type="component" value="Chromosome 3L"/>
</dbReference>
<dbReference type="InterPro" id="IPR002403">
    <property type="entry name" value="Cyt_P450_E_grp-IV"/>
</dbReference>
<keyword evidence="6 14" id="KW-0349">Heme</keyword>
<organism evidence="17 18">
    <name type="scientific">Drosophila kikkawai</name>
    <name type="common">Fruit fly</name>
    <dbReference type="NCBI Taxonomy" id="30033"/>
    <lineage>
        <taxon>Eukaryota</taxon>
        <taxon>Metazoa</taxon>
        <taxon>Ecdysozoa</taxon>
        <taxon>Arthropoda</taxon>
        <taxon>Hexapoda</taxon>
        <taxon>Insecta</taxon>
        <taxon>Pterygota</taxon>
        <taxon>Neoptera</taxon>
        <taxon>Endopterygota</taxon>
        <taxon>Diptera</taxon>
        <taxon>Brachycera</taxon>
        <taxon>Muscomorpha</taxon>
        <taxon>Ephydroidea</taxon>
        <taxon>Drosophilidae</taxon>
        <taxon>Drosophila</taxon>
        <taxon>Sophophora</taxon>
    </lineage>
</organism>
<dbReference type="GO" id="GO:0004497">
    <property type="term" value="F:monooxygenase activity"/>
    <property type="evidence" value="ECO:0007669"/>
    <property type="project" value="UniProtKB-KW"/>
</dbReference>
<sequence length="1033" mass="119429">MFWFYLGLLAGLLYLLRVFENQSRLDRLTRNWPSPPSLPVIGHLHILAKLVGPKQFRNATDLITNHLKDHRGKLWIGTKLYLLDCNPKDIQALGNAQQLLQKTNDYAVFKDYLSEGLFTSNADKWMHRRKIIMPAFNYAMIKQFVVVFEKQSKILVDRLEKYAESGEVVDFLKFISCFTLDTICETALGVSVGAQSDETSDYLNAVKEILVILDKRLKNPLYRSQFIFRRTKHFKRQLELLQILHGFSEGIIQKRLDEIQQDAENRNSNCMENAELDKGKTTLCCLDTLLQARDSEGNPLTVKDIREEVDTIIFGGFDLTATTLKFFMYNMTLHPEHQARCREEVWSVCGRDISEPISIDQLGKLEFLEACVKETLRMYPSGPVTARKAMEDCQINEFFIPKGSDVVFSPLYMGRCKDFFPDPLVFNPDRWASGAEPKIDASTFIPFMKGARSCLGQRYAMVMIKLVLAHLLRSYQFEPLGERQVRLKLHLVITLHTIKPYLCRLKKIDCEDLGQQFLSSTPLAMFWFAAGILVICIFLYLLYIFRNQTRLDRLTHNWPSPPALLPFGHLHILAQAVGPHPFRRISKIISTHLADHRGKFWVGTRLYLLDCNPKDIQALCSAQQLLQKTDEYNVFEDWLCQGLFTSKADKWMHRRKIVNPAFNYAIIKQCVVAFDKQSRILVDRLEKYAETGEGVDFLKFASCFTLDTICEAALGVSVGATERSDFLNAVKDMLNIIDTRLKNPFYHNKFIYRQSRHFKGQEELLKTLHGFTQDIIQKRRDVIQQDTENRNSNCTEEGKATLCFLDTLLQAKNPDGKPLTIKDIREEVDTILFGGFDLTATTLKFFMYNMTLHPEHQARCREEVWSVCGQDISEPISIDQLRKLEFLEACVKETLRMYPSAPIVSRKATSDTRINEFFIPKGSNVIISSFYMGRCKNFFPDPLVFNPDRWARGAEPKIDASIFIPFMKGARSCVGQRYGMVMMKMVLAHLLRSYQFEPLCERQVKLKLNYMITLRTLEPFICRVKKIELFREY</sequence>
<evidence type="ECO:0000256" key="10">
    <source>
        <dbReference type="ARBA" id="ARBA00023002"/>
    </source>
</evidence>
<name>A0A6P4IR47_DROKI</name>
<evidence type="ECO:0000256" key="11">
    <source>
        <dbReference type="ARBA" id="ARBA00023004"/>
    </source>
</evidence>
<dbReference type="InterPro" id="IPR001128">
    <property type="entry name" value="Cyt_P450"/>
</dbReference>
<dbReference type="OrthoDB" id="1055148at2759"/>
<evidence type="ECO:0000256" key="14">
    <source>
        <dbReference type="PIRSR" id="PIRSR602403-1"/>
    </source>
</evidence>
<dbReference type="GO" id="GO:0016705">
    <property type="term" value="F:oxidoreductase activity, acting on paired donors, with incorporation or reduction of molecular oxygen"/>
    <property type="evidence" value="ECO:0007669"/>
    <property type="project" value="InterPro"/>
</dbReference>